<evidence type="ECO:0008006" key="4">
    <source>
        <dbReference type="Google" id="ProtNLM"/>
    </source>
</evidence>
<evidence type="ECO:0000313" key="3">
    <source>
        <dbReference type="Proteomes" id="UP000185062"/>
    </source>
</evidence>
<reference evidence="2 3" key="1">
    <citation type="submission" date="2016-12" db="EMBL/GenBank/DDBJ databases">
        <authorList>
            <person name="Song W.-J."/>
            <person name="Kurnit D.M."/>
        </authorList>
    </citation>
    <scope>NUCLEOTIDE SEQUENCE [LARGE SCALE GENOMIC DNA]</scope>
    <source>
        <strain evidence="2 3">ATCC 49181</strain>
    </source>
</reference>
<gene>
    <name evidence="2" type="ORF">SAMN02743940_0551</name>
</gene>
<sequence>MNRMDQAEKKRKLLLGGALLATLLAVVLVEDEENGIDPTQSVQPTRFPVKKARNLQETVEYLDVDQLGQRKFSAQAGNIFDSVTWAPAVQSRATSQQRTNPFAQAKAERPRAPPPAPTPPPLQFKYIGKVIEGSEIKVFLFESDQYHVVKSGDRIDDRYRIDTVDDEAITVTYLPLNVQQKLTINNKVAGNIR</sequence>
<accession>A0A1N6G4V9</accession>
<evidence type="ECO:0000313" key="2">
    <source>
        <dbReference type="EMBL" id="SIO02553.1"/>
    </source>
</evidence>
<feature type="compositionally biased region" description="Pro residues" evidence="1">
    <location>
        <begin position="112"/>
        <end position="121"/>
    </location>
</feature>
<feature type="region of interest" description="Disordered" evidence="1">
    <location>
        <begin position="90"/>
        <end position="121"/>
    </location>
</feature>
<proteinExistence type="predicted"/>
<dbReference type="EMBL" id="FSRO01000001">
    <property type="protein sequence ID" value="SIO02553.1"/>
    <property type="molecule type" value="Genomic_DNA"/>
</dbReference>
<feature type="compositionally biased region" description="Polar residues" evidence="1">
    <location>
        <begin position="91"/>
        <end position="102"/>
    </location>
</feature>
<dbReference type="eggNOG" id="ENOG503307F">
    <property type="taxonomic scope" value="Bacteria"/>
</dbReference>
<dbReference type="AlphaFoldDB" id="A0A1N6G4V9"/>
<name>A0A1N6G4V9_9PROT</name>
<evidence type="ECO:0000256" key="1">
    <source>
        <dbReference type="SAM" id="MobiDB-lite"/>
    </source>
</evidence>
<dbReference type="STRING" id="44575.SAMN05216419_100558"/>
<dbReference type="Proteomes" id="UP000185062">
    <property type="component" value="Unassembled WGS sequence"/>
</dbReference>
<organism evidence="2 3">
    <name type="scientific">Nitrosomonas cryotolerans ATCC 49181</name>
    <dbReference type="NCBI Taxonomy" id="1131553"/>
    <lineage>
        <taxon>Bacteria</taxon>
        <taxon>Pseudomonadati</taxon>
        <taxon>Pseudomonadota</taxon>
        <taxon>Betaproteobacteria</taxon>
        <taxon>Nitrosomonadales</taxon>
        <taxon>Nitrosomonadaceae</taxon>
        <taxon>Nitrosomonas</taxon>
    </lineage>
</organism>
<protein>
    <recommendedName>
        <fullName evidence="4">Prolin-rich transmembrane protein</fullName>
    </recommendedName>
</protein>
<keyword evidence="3" id="KW-1185">Reference proteome</keyword>